<keyword evidence="3" id="KW-1185">Reference proteome</keyword>
<sequence>MTPFRTGMPQVAARSSLRFRLPALLVAGLSCVATGYAVQLAIYTSGGQYADEQLMRRSDSSTWDAVAAFVLDSDTIPVVSAIVLVAVAARVVWARSVLGVVRAVLIVAGSSATAAFLKGALPRPDLLGTGMQNSFPSGTVAWVAALAAAATVTAAARVRPVLAVLGASCTSAVIGAVVTRQWHRPSDVIGALLIVATYTALAVAVTRKVPEAANTPVPHGIPTGVR</sequence>
<feature type="transmembrane region" description="Helical" evidence="1">
    <location>
        <begin position="188"/>
        <end position="206"/>
    </location>
</feature>
<reference evidence="2 3" key="1">
    <citation type="submission" date="2021-07" db="EMBL/GenBank/DDBJ databases">
        <title>Whole Genome Sequence of Nocardia Iowensis.</title>
        <authorList>
            <person name="Lamm A."/>
            <person name="Collins-Fairclough A.M."/>
            <person name="Bunk B."/>
            <person name="Sproer C."/>
        </authorList>
    </citation>
    <scope>NUCLEOTIDE SEQUENCE [LARGE SCALE GENOMIC DNA]</scope>
    <source>
        <strain evidence="2 3">NRRL 5646</strain>
    </source>
</reference>
<dbReference type="RefSeq" id="WP_218469445.1">
    <property type="nucleotide sequence ID" value="NZ_BAABJN010000008.1"/>
</dbReference>
<evidence type="ECO:0008006" key="4">
    <source>
        <dbReference type="Google" id="ProtNLM"/>
    </source>
</evidence>
<accession>A0ABX8RI60</accession>
<dbReference type="EMBL" id="CP078145">
    <property type="protein sequence ID" value="QXN88562.1"/>
    <property type="molecule type" value="Genomic_DNA"/>
</dbReference>
<dbReference type="Proteomes" id="UP000694257">
    <property type="component" value="Chromosome"/>
</dbReference>
<evidence type="ECO:0000313" key="3">
    <source>
        <dbReference type="Proteomes" id="UP000694257"/>
    </source>
</evidence>
<feature type="transmembrane region" description="Helical" evidence="1">
    <location>
        <begin position="96"/>
        <end position="117"/>
    </location>
</feature>
<organism evidence="2 3">
    <name type="scientific">Nocardia iowensis</name>
    <dbReference type="NCBI Taxonomy" id="204891"/>
    <lineage>
        <taxon>Bacteria</taxon>
        <taxon>Bacillati</taxon>
        <taxon>Actinomycetota</taxon>
        <taxon>Actinomycetes</taxon>
        <taxon>Mycobacteriales</taxon>
        <taxon>Nocardiaceae</taxon>
        <taxon>Nocardia</taxon>
    </lineage>
</organism>
<feature type="transmembrane region" description="Helical" evidence="1">
    <location>
        <begin position="137"/>
        <end position="155"/>
    </location>
</feature>
<keyword evidence="1" id="KW-1133">Transmembrane helix</keyword>
<feature type="transmembrane region" description="Helical" evidence="1">
    <location>
        <begin position="65"/>
        <end position="89"/>
    </location>
</feature>
<keyword evidence="1" id="KW-0812">Transmembrane</keyword>
<dbReference type="PROSITE" id="PS51257">
    <property type="entry name" value="PROKAR_LIPOPROTEIN"/>
    <property type="match status" value="1"/>
</dbReference>
<name>A0ABX8RI60_NOCIO</name>
<proteinExistence type="predicted"/>
<evidence type="ECO:0000313" key="2">
    <source>
        <dbReference type="EMBL" id="QXN88562.1"/>
    </source>
</evidence>
<feature type="transmembrane region" description="Helical" evidence="1">
    <location>
        <begin position="21"/>
        <end position="45"/>
    </location>
</feature>
<protein>
    <recommendedName>
        <fullName evidence="4">Phosphatase PAP2 family protein</fullName>
    </recommendedName>
</protein>
<gene>
    <name evidence="2" type="ORF">KV110_23505</name>
</gene>
<evidence type="ECO:0000256" key="1">
    <source>
        <dbReference type="SAM" id="Phobius"/>
    </source>
</evidence>
<keyword evidence="1" id="KW-0472">Membrane</keyword>
<feature type="transmembrane region" description="Helical" evidence="1">
    <location>
        <begin position="162"/>
        <end position="182"/>
    </location>
</feature>